<dbReference type="NCBIfam" id="TIGR02093">
    <property type="entry name" value="P_ylase"/>
    <property type="match status" value="1"/>
</dbReference>
<dbReference type="PANTHER" id="PTHR11468">
    <property type="entry name" value="GLYCOGEN PHOSPHORYLASE"/>
    <property type="match status" value="1"/>
</dbReference>
<dbReference type="EMBL" id="JBIQWL010000010">
    <property type="protein sequence ID" value="MFH8252497.1"/>
    <property type="molecule type" value="Genomic_DNA"/>
</dbReference>
<dbReference type="InterPro" id="IPR035090">
    <property type="entry name" value="Pyridoxal_P_attach_site"/>
</dbReference>
<evidence type="ECO:0000313" key="11">
    <source>
        <dbReference type="Proteomes" id="UP001610861"/>
    </source>
</evidence>
<dbReference type="InterPro" id="IPR000811">
    <property type="entry name" value="Glyco_trans_35"/>
</dbReference>
<keyword evidence="5 9" id="KW-0808">Transferase</keyword>
<evidence type="ECO:0000313" key="10">
    <source>
        <dbReference type="EMBL" id="MFH8252497.1"/>
    </source>
</evidence>
<gene>
    <name evidence="10" type="ORF">ACH3VR_19170</name>
</gene>
<dbReference type="Gene3D" id="3.40.50.2000">
    <property type="entry name" value="Glycogen Phosphorylase B"/>
    <property type="match status" value="2"/>
</dbReference>
<accession>A0ABW7QDJ1</accession>
<proteinExistence type="inferred from homology"/>
<evidence type="ECO:0000256" key="6">
    <source>
        <dbReference type="ARBA" id="ARBA00022898"/>
    </source>
</evidence>
<comment type="similarity">
    <text evidence="3 9">Belongs to the glycogen phosphorylase family.</text>
</comment>
<dbReference type="RefSeq" id="WP_397558049.1">
    <property type="nucleotide sequence ID" value="NZ_JBIQWL010000010.1"/>
</dbReference>
<dbReference type="PANTHER" id="PTHR11468:SF3">
    <property type="entry name" value="GLYCOGEN PHOSPHORYLASE, LIVER FORM"/>
    <property type="match status" value="1"/>
</dbReference>
<evidence type="ECO:0000256" key="3">
    <source>
        <dbReference type="ARBA" id="ARBA00006047"/>
    </source>
</evidence>
<organism evidence="10 11">
    <name type="scientific">Microbacterium alkaliflavum</name>
    <dbReference type="NCBI Taxonomy" id="3248839"/>
    <lineage>
        <taxon>Bacteria</taxon>
        <taxon>Bacillati</taxon>
        <taxon>Actinomycetota</taxon>
        <taxon>Actinomycetes</taxon>
        <taxon>Micrococcales</taxon>
        <taxon>Microbacteriaceae</taxon>
        <taxon>Microbacterium</taxon>
    </lineage>
</organism>
<name>A0ABW7QDJ1_9MICO</name>
<evidence type="ECO:0000256" key="9">
    <source>
        <dbReference type="RuleBase" id="RU000587"/>
    </source>
</evidence>
<dbReference type="EC" id="2.4.1.1" evidence="9"/>
<reference evidence="10 11" key="1">
    <citation type="submission" date="2024-09" db="EMBL/GenBank/DDBJ databases">
        <authorList>
            <person name="Pan X."/>
        </authorList>
    </citation>
    <scope>NUCLEOTIDE SEQUENCE [LARGE SCALE GENOMIC DNA]</scope>
    <source>
        <strain evidence="10 11">B2969</strain>
    </source>
</reference>
<dbReference type="GO" id="GO:0004645">
    <property type="term" value="F:1,4-alpha-oligoglucan phosphorylase activity"/>
    <property type="evidence" value="ECO:0007669"/>
    <property type="project" value="UniProtKB-EC"/>
</dbReference>
<dbReference type="PROSITE" id="PS00102">
    <property type="entry name" value="PHOSPHORYLASE"/>
    <property type="match status" value="1"/>
</dbReference>
<evidence type="ECO:0000256" key="7">
    <source>
        <dbReference type="ARBA" id="ARBA00023277"/>
    </source>
</evidence>
<comment type="caution">
    <text evidence="10">The sequence shown here is derived from an EMBL/GenBank/DDBJ whole genome shotgun (WGS) entry which is preliminary data.</text>
</comment>
<comment type="cofactor">
    <cofactor evidence="2 9">
        <name>pyridoxal 5'-phosphate</name>
        <dbReference type="ChEBI" id="CHEBI:597326"/>
    </cofactor>
</comment>
<comment type="catalytic activity">
    <reaction evidence="1 9">
        <text>[(1-&gt;4)-alpha-D-glucosyl](n) + phosphate = [(1-&gt;4)-alpha-D-glucosyl](n-1) + alpha-D-glucose 1-phosphate</text>
        <dbReference type="Rhea" id="RHEA:41732"/>
        <dbReference type="Rhea" id="RHEA-COMP:9584"/>
        <dbReference type="Rhea" id="RHEA-COMP:9586"/>
        <dbReference type="ChEBI" id="CHEBI:15444"/>
        <dbReference type="ChEBI" id="CHEBI:43474"/>
        <dbReference type="ChEBI" id="CHEBI:58601"/>
        <dbReference type="EC" id="2.4.1.1"/>
    </reaction>
</comment>
<dbReference type="PIRSF" id="PIRSF000460">
    <property type="entry name" value="Pprylas_GlgP"/>
    <property type="match status" value="1"/>
</dbReference>
<keyword evidence="7 9" id="KW-0119">Carbohydrate metabolism</keyword>
<dbReference type="Pfam" id="PF00343">
    <property type="entry name" value="Phosphorylase"/>
    <property type="match status" value="1"/>
</dbReference>
<protein>
    <recommendedName>
        <fullName evidence="9">Alpha-1,4 glucan phosphorylase</fullName>
        <ecNumber evidence="9">2.4.1.1</ecNumber>
    </recommendedName>
</protein>
<comment type="function">
    <text evidence="9">Allosteric enzyme that catalyzes the rate-limiting step in glycogen catabolism, the phosphorolytic cleavage of glycogen to produce glucose-1-phosphate, and plays a central role in maintaining cellular and organismal glucose homeostasis.</text>
</comment>
<dbReference type="SUPFAM" id="SSF53756">
    <property type="entry name" value="UDP-Glycosyltransferase/glycogen phosphorylase"/>
    <property type="match status" value="1"/>
</dbReference>
<evidence type="ECO:0000256" key="8">
    <source>
        <dbReference type="ARBA" id="ARBA00025174"/>
    </source>
</evidence>
<comment type="function">
    <text evidence="8">Phosphorylase is an important allosteric enzyme in carbohydrate metabolism. Enzymes from different sources differ in their regulatory mechanisms and in their natural substrates. However, all known phosphorylases share catalytic and structural properties.</text>
</comment>
<keyword evidence="4 9" id="KW-0328">Glycosyltransferase</keyword>
<evidence type="ECO:0000256" key="2">
    <source>
        <dbReference type="ARBA" id="ARBA00001933"/>
    </source>
</evidence>
<dbReference type="InterPro" id="IPR011833">
    <property type="entry name" value="Glycg_phsphrylas"/>
</dbReference>
<sequence>MALAPVSAPLSTVDGFVKQFLQNLNFDIGVSLSASSRNDQYLALAGTVRDYLMARWLDDQRRQNDLQAKSVCYLSAEYLLGRQLDNNLLAARLTDIATDALAECGIRIDDLREMEVEPGLGNGGLGRLAACFVDSLATLGVPSIGYGIRYEYGIFRQTFVDGQQVEQPDAWLSLGSPWSFPHPEAAQQISFGGHTETYDDRGVTRSRWIPGWNVKAVPYNYMVPGYHNGRVNTLRLWRAVATDAFDLRIFNSGDYEEAVRAQTFAENISKVLYPEDSTPQGKELRLQQQYFFVAASIGDFLDNVLPGDFDLTNLPDRVIFQLNDTHPVIAVPELMRVLVDERGFEWDAAWAITQQCFAYTCHTLLPEALEVWSVDLLGRLLPRHLEIIYRINDDFLEEVRERFGDDELRIRNMSIIGEHPYRSVRMAYLATVAGAKVNGVAELHSQLLRDKVLHDFDEFFPEKFTNVTNGVTPRRFIRLANPTLAELITEALGAGWTVDLDRLRGLEAFAADPEFREKFAAVKAGNKRRLASVLHERDGLTVSDDHMLDVMVKRLHEYKRQMLKVLHIVTEYDKIVSGRATAADITPRTFIFGAKAAPGYAMAKRIIHLINAVGEVVNNDPLVEGRLKVLFPPNYNVTLAERVIPAADLSEQISLAGKEASGTGNMKFALNGALTVGTDDGANVEIRELVGDDNFFLFGMSEPEVEALWAKGYKPSDFYQSDDNLRSAMDLIASGAFSGGDRSVFEPILSNLLYDDRFMVLADYSSYIDAQARVDLAYADQDAWTRSAILNIARCGFFSSDRSIKDYIDRIWHTPPTL</sequence>
<dbReference type="CDD" id="cd04300">
    <property type="entry name" value="GT35_Glycogen_Phosphorylase"/>
    <property type="match status" value="1"/>
</dbReference>
<keyword evidence="11" id="KW-1185">Reference proteome</keyword>
<evidence type="ECO:0000256" key="5">
    <source>
        <dbReference type="ARBA" id="ARBA00022679"/>
    </source>
</evidence>
<evidence type="ECO:0000256" key="1">
    <source>
        <dbReference type="ARBA" id="ARBA00001275"/>
    </source>
</evidence>
<evidence type="ECO:0000256" key="4">
    <source>
        <dbReference type="ARBA" id="ARBA00022676"/>
    </source>
</evidence>
<dbReference type="Proteomes" id="UP001610861">
    <property type="component" value="Unassembled WGS sequence"/>
</dbReference>
<keyword evidence="6 9" id="KW-0663">Pyridoxal phosphate</keyword>